<dbReference type="AlphaFoldDB" id="A0A7S1XYJ4"/>
<name>A0A7S1XYJ4_9STRA</name>
<dbReference type="PANTHER" id="PTHR16275:SF8">
    <property type="entry name" value="COILED-COIL DOMAIN-CONTAINING PROTEIN 40"/>
    <property type="match status" value="1"/>
</dbReference>
<feature type="coiled-coil region" evidence="1">
    <location>
        <begin position="783"/>
        <end position="852"/>
    </location>
</feature>
<feature type="coiled-coil region" evidence="1">
    <location>
        <begin position="647"/>
        <end position="728"/>
    </location>
</feature>
<gene>
    <name evidence="3" type="ORF">PPAR1163_LOCUS28904</name>
</gene>
<sequence>MEDPAQVQNGMPYPEEEAAMMAEGEDLYPGDGLGGGGGDDADALPAEDPVQMIMEMGQHPRMQRIQEALYKQLSAEYERLVSESREKAEELKRVQKDREDTGVALYGYQQQLARLHVQLENEYNKYNDLVREREDEEVAAAQQREVNADKAEMLAEHQKQLKKNQTELKALLETIRQVEKYNEEVESEIAVARRATYKAEEAVAGLEKEKKGQDLFIDELSQQLKGLREELAVLDERVAAAREETVAAGEILKETTGEMELINFEKKQLMQQWRSALIGLSRRDEALMAAKEALREAVTATGDYDIELEGVKREIRAVQFAHEAILARKEKLESERKFVEESLQKIHADRELLEERFALLQRSLATTEAEEKEVDDAKRDLTVQIESLDNSIQTVARERFKMENSIMEEKNLQITASKAVKNLNKKSVEVLDQRHGVEFDIANLENEMSRINIDKLNTEAHAVQLRGTLSKILDDLKAKDRLIEKYQLEIRQRNDEIEKKMYRVDRLNRKYEKMLEGVEDEESMGPLEATIKNLRRELEAVGTSSAQLQREWLRDQTQLVAYAAQTEELRDENAELSARITILSQKRLRLLADITRQDEETQRLDGRVRVMHQDMSRLNDLIGKNTKMQDDIKNTNFVMEREFVEELKELETESTALDARTREARDAKSEINQEVLEAERQLLLWEKKIELEKETKAALDPESGQAEVKGMEREIHRMRIRLTGLQREQEKLITDMERAIYKREAIATRFRGAQAAENLAAQKPIQRRVGGGVGGAKVSEYTKAGLQRKLAQLNRHVQKTAESTYKYEAAVAQKAEQNQGISHELEEGTSAYGALEEEANELQAKINGALYEKQRRSDMLERKQRLARRFHDLERGIIEPVAEEDSLGIERDLYSAENGLASVKGLVERMRGKFMHLDDVLGRVSQLCEEP</sequence>
<dbReference type="Pfam" id="PF08647">
    <property type="entry name" value="BRE1"/>
    <property type="match status" value="1"/>
</dbReference>
<feature type="coiled-coil region" evidence="1">
    <location>
        <begin position="70"/>
        <end position="244"/>
    </location>
</feature>
<proteinExistence type="predicted"/>
<evidence type="ECO:0000313" key="3">
    <source>
        <dbReference type="EMBL" id="CAD9270465.1"/>
    </source>
</evidence>
<dbReference type="EMBL" id="HBGJ01045982">
    <property type="protein sequence ID" value="CAD9270465.1"/>
    <property type="molecule type" value="Transcribed_RNA"/>
</dbReference>
<organism evidence="3">
    <name type="scientific">Phaeomonas parva</name>
    <dbReference type="NCBI Taxonomy" id="124430"/>
    <lineage>
        <taxon>Eukaryota</taxon>
        <taxon>Sar</taxon>
        <taxon>Stramenopiles</taxon>
        <taxon>Ochrophyta</taxon>
        <taxon>Pinguiophyceae</taxon>
        <taxon>Pinguiochrysidales</taxon>
        <taxon>Pinguiochrysidaceae</taxon>
        <taxon>Phaeomonas</taxon>
    </lineage>
</organism>
<evidence type="ECO:0000256" key="1">
    <source>
        <dbReference type="SAM" id="Coils"/>
    </source>
</evidence>
<feature type="region of interest" description="Disordered" evidence="2">
    <location>
        <begin position="25"/>
        <end position="44"/>
    </location>
</feature>
<dbReference type="GO" id="GO:0035082">
    <property type="term" value="P:axoneme assembly"/>
    <property type="evidence" value="ECO:0007669"/>
    <property type="project" value="InterPro"/>
</dbReference>
<accession>A0A7S1XYJ4</accession>
<reference evidence="3" key="1">
    <citation type="submission" date="2021-01" db="EMBL/GenBank/DDBJ databases">
        <authorList>
            <person name="Corre E."/>
            <person name="Pelletier E."/>
            <person name="Niang G."/>
            <person name="Scheremetjew M."/>
            <person name="Finn R."/>
            <person name="Kale V."/>
            <person name="Holt S."/>
            <person name="Cochrane G."/>
            <person name="Meng A."/>
            <person name="Brown T."/>
            <person name="Cohen L."/>
        </authorList>
    </citation>
    <scope>NUCLEOTIDE SEQUENCE</scope>
    <source>
        <strain evidence="3">CCMP2877</strain>
    </source>
</reference>
<dbReference type="InterPro" id="IPR037386">
    <property type="entry name" value="CCDC40"/>
</dbReference>
<feature type="coiled-coil region" evidence="1">
    <location>
        <begin position="322"/>
        <end position="380"/>
    </location>
</feature>
<dbReference type="PANTHER" id="PTHR16275">
    <property type="entry name" value="COILED-COIL DOMAIN-CONTAINING PROTEIN 40"/>
    <property type="match status" value="1"/>
</dbReference>
<feature type="coiled-coil region" evidence="1">
    <location>
        <begin position="441"/>
        <end position="586"/>
    </location>
</feature>
<evidence type="ECO:0008006" key="4">
    <source>
        <dbReference type="Google" id="ProtNLM"/>
    </source>
</evidence>
<keyword evidence="1" id="KW-0175">Coiled coil</keyword>
<protein>
    <recommendedName>
        <fullName evidence="4">Coiled-coil domain-containing protein 40</fullName>
    </recommendedName>
</protein>
<evidence type="ECO:0000256" key="2">
    <source>
        <dbReference type="SAM" id="MobiDB-lite"/>
    </source>
</evidence>
<dbReference type="GO" id="GO:0005737">
    <property type="term" value="C:cytoplasm"/>
    <property type="evidence" value="ECO:0007669"/>
    <property type="project" value="TreeGrafter"/>
</dbReference>